<keyword evidence="4" id="KW-0520">NAD</keyword>
<feature type="domain" description="YjeF C-terminal" evidence="6">
    <location>
        <begin position="20"/>
        <end position="308"/>
    </location>
</feature>
<dbReference type="PANTHER" id="PTHR12592:SF0">
    <property type="entry name" value="ATP-DEPENDENT (S)-NAD(P)H-HYDRATE DEHYDRATASE"/>
    <property type="match status" value="1"/>
</dbReference>
<dbReference type="GO" id="GO:0052855">
    <property type="term" value="F:ADP-dependent NAD(P)H-hydrate dehydratase activity"/>
    <property type="evidence" value="ECO:0007669"/>
    <property type="project" value="UniProtKB-EC"/>
</dbReference>
<organism evidence="7">
    <name type="scientific">hydrothermal vent metagenome</name>
    <dbReference type="NCBI Taxonomy" id="652676"/>
    <lineage>
        <taxon>unclassified sequences</taxon>
        <taxon>metagenomes</taxon>
        <taxon>ecological metagenomes</taxon>
    </lineage>
</organism>
<keyword evidence="3" id="KW-0521">NADP</keyword>
<dbReference type="EC" id="5.1.99.6" evidence="7"/>
<accession>A0A3B1DAS0</accession>
<dbReference type="EC" id="4.2.1.136" evidence="7"/>
<sequence>MTRGRTLSIESLIKESKNMERINKLPARPVRPDDAHKGTFGRALIIGGSRGMSGAVSLAGLGALRGGAGLVTLAVPESILSTVAAIEPSYMTIPIPESRQGAMTNEARSDLEKITAVTNAMAVGPGWGDFIAQQSLASWLFQDILLPTVFDADALNGLAKSSIFSSSCFVAQKTKPVRILTPHPGEFSRLTGLSINEIQNNREETAMTFAKQHQIILLLKGKQTVITDGNRIAINQTGNSGMATGGAGDVLTGLIVALLAQGMNGFEAAQLGAHLHGLAGDLAAKELSQQGLIASDLPQYIARAWLELE</sequence>
<dbReference type="EMBL" id="UOGL01000142">
    <property type="protein sequence ID" value="VAX37842.1"/>
    <property type="molecule type" value="Genomic_DNA"/>
</dbReference>
<proteinExistence type="inferred from homology"/>
<dbReference type="CDD" id="cd01171">
    <property type="entry name" value="YXKO-related"/>
    <property type="match status" value="1"/>
</dbReference>
<dbReference type="AlphaFoldDB" id="A0A3B1DAS0"/>
<keyword evidence="1" id="KW-0547">Nucleotide-binding</keyword>
<dbReference type="SUPFAM" id="SSF53613">
    <property type="entry name" value="Ribokinase-like"/>
    <property type="match status" value="1"/>
</dbReference>
<evidence type="ECO:0000256" key="2">
    <source>
        <dbReference type="ARBA" id="ARBA00022840"/>
    </source>
</evidence>
<evidence type="ECO:0000256" key="3">
    <source>
        <dbReference type="ARBA" id="ARBA00022857"/>
    </source>
</evidence>
<dbReference type="Gene3D" id="3.40.1190.20">
    <property type="match status" value="1"/>
</dbReference>
<dbReference type="InterPro" id="IPR029056">
    <property type="entry name" value="Ribokinase-like"/>
</dbReference>
<keyword evidence="7" id="KW-0413">Isomerase</keyword>
<dbReference type="InterPro" id="IPR017953">
    <property type="entry name" value="Carbohydrate_kinase_pred_CS"/>
</dbReference>
<evidence type="ECO:0000256" key="5">
    <source>
        <dbReference type="ARBA" id="ARBA00023239"/>
    </source>
</evidence>
<keyword evidence="2" id="KW-0067">ATP-binding</keyword>
<name>A0A3B1DAS0_9ZZZZ</name>
<protein>
    <submittedName>
        <fullName evidence="7">NAD(P)H-hydrate epimerase / ADP-dependent (S)-NAD(P)H-hydrate dehydratase</fullName>
        <ecNumber evidence="7">4.2.1.136</ecNumber>
        <ecNumber evidence="7">5.1.99.6</ecNumber>
    </submittedName>
</protein>
<dbReference type="NCBIfam" id="TIGR00196">
    <property type="entry name" value="yjeF_cterm"/>
    <property type="match status" value="1"/>
</dbReference>
<dbReference type="PROSITE" id="PS51383">
    <property type="entry name" value="YJEF_C_3"/>
    <property type="match status" value="1"/>
</dbReference>
<dbReference type="GO" id="GO:0005524">
    <property type="term" value="F:ATP binding"/>
    <property type="evidence" value="ECO:0007669"/>
    <property type="project" value="UniProtKB-KW"/>
</dbReference>
<reference evidence="7" key="1">
    <citation type="submission" date="2018-06" db="EMBL/GenBank/DDBJ databases">
        <authorList>
            <person name="Zhirakovskaya E."/>
        </authorList>
    </citation>
    <scope>NUCLEOTIDE SEQUENCE</scope>
</reference>
<dbReference type="PROSITE" id="PS01050">
    <property type="entry name" value="YJEF_C_2"/>
    <property type="match status" value="1"/>
</dbReference>
<dbReference type="Pfam" id="PF01256">
    <property type="entry name" value="Carb_kinase"/>
    <property type="match status" value="1"/>
</dbReference>
<evidence type="ECO:0000259" key="6">
    <source>
        <dbReference type="PROSITE" id="PS51383"/>
    </source>
</evidence>
<evidence type="ECO:0000256" key="4">
    <source>
        <dbReference type="ARBA" id="ARBA00023027"/>
    </source>
</evidence>
<dbReference type="GO" id="GO:0110051">
    <property type="term" value="P:metabolite repair"/>
    <property type="evidence" value="ECO:0007669"/>
    <property type="project" value="TreeGrafter"/>
</dbReference>
<dbReference type="PANTHER" id="PTHR12592">
    <property type="entry name" value="ATP-DEPENDENT (S)-NAD(P)H-HYDRATE DEHYDRATASE FAMILY MEMBER"/>
    <property type="match status" value="1"/>
</dbReference>
<keyword evidence="5 7" id="KW-0456">Lyase</keyword>
<dbReference type="HAMAP" id="MF_01965">
    <property type="entry name" value="NADHX_dehydratase"/>
    <property type="match status" value="1"/>
</dbReference>
<evidence type="ECO:0000313" key="7">
    <source>
        <dbReference type="EMBL" id="VAX37842.1"/>
    </source>
</evidence>
<dbReference type="InterPro" id="IPR000631">
    <property type="entry name" value="CARKD"/>
</dbReference>
<evidence type="ECO:0000256" key="1">
    <source>
        <dbReference type="ARBA" id="ARBA00022741"/>
    </source>
</evidence>
<dbReference type="GO" id="GO:0052856">
    <property type="term" value="F:NAD(P)HX epimerase activity"/>
    <property type="evidence" value="ECO:0007669"/>
    <property type="project" value="UniProtKB-EC"/>
</dbReference>
<gene>
    <name evidence="7" type="ORF">MNBD_PLANCTO02-98</name>
</gene>